<reference evidence="1" key="1">
    <citation type="submission" date="2022-01" db="EMBL/GenBank/DDBJ databases">
        <title>Genome sequence and assembly of Parabukholderia sp. RG36.</title>
        <authorList>
            <person name="Chhetri G."/>
        </authorList>
    </citation>
    <scope>NUCLEOTIDE SEQUENCE</scope>
    <source>
        <strain evidence="1">RG36</strain>
    </source>
</reference>
<gene>
    <name evidence="1" type="ORF">L5014_35100</name>
</gene>
<comment type="caution">
    <text evidence="1">The sequence shown here is derived from an EMBL/GenBank/DDBJ whole genome shotgun (WGS) entry which is preliminary data.</text>
</comment>
<protein>
    <submittedName>
        <fullName evidence="1">DUF3732 domain-containing protein</fullName>
    </submittedName>
</protein>
<dbReference type="Pfam" id="PF12532">
    <property type="entry name" value="DUF3732"/>
    <property type="match status" value="1"/>
</dbReference>
<name>A0A9X1UP08_9BURK</name>
<proteinExistence type="predicted"/>
<evidence type="ECO:0000313" key="2">
    <source>
        <dbReference type="Proteomes" id="UP001139308"/>
    </source>
</evidence>
<organism evidence="1 2">
    <name type="scientific">Paraburkholderia tagetis</name>
    <dbReference type="NCBI Taxonomy" id="2913261"/>
    <lineage>
        <taxon>Bacteria</taxon>
        <taxon>Pseudomonadati</taxon>
        <taxon>Pseudomonadota</taxon>
        <taxon>Betaproteobacteria</taxon>
        <taxon>Burkholderiales</taxon>
        <taxon>Burkholderiaceae</taxon>
        <taxon>Paraburkholderia</taxon>
    </lineage>
</organism>
<dbReference type="RefSeq" id="WP_238468478.1">
    <property type="nucleotide sequence ID" value="NZ_JAKLJA010000062.1"/>
</dbReference>
<sequence>MNIVDEELRDEDVASIRRFFQAMGKLASYFKGKLQIIVLDHAGPNVWGELDAVTLVEEWRGDEYLVP</sequence>
<keyword evidence="2" id="KW-1185">Reference proteome</keyword>
<accession>A0A9X1UP08</accession>
<dbReference type="EMBL" id="JAKLJA010000062">
    <property type="protein sequence ID" value="MCG5078496.1"/>
    <property type="molecule type" value="Genomic_DNA"/>
</dbReference>
<dbReference type="InterPro" id="IPR022205">
    <property type="entry name" value="DUF3732"/>
</dbReference>
<dbReference type="Proteomes" id="UP001139308">
    <property type="component" value="Unassembled WGS sequence"/>
</dbReference>
<dbReference type="AlphaFoldDB" id="A0A9X1UP08"/>
<evidence type="ECO:0000313" key="1">
    <source>
        <dbReference type="EMBL" id="MCG5078496.1"/>
    </source>
</evidence>